<comment type="similarity">
    <text evidence="2 10 12">Belongs to the TonB-dependent receptor family.</text>
</comment>
<keyword evidence="6 13" id="KW-0732">Signal</keyword>
<evidence type="ECO:0000313" key="16">
    <source>
        <dbReference type="EMBL" id="MDY7218490.1"/>
    </source>
</evidence>
<keyword evidence="9 10" id="KW-0998">Cell outer membrane</keyword>
<dbReference type="InterPro" id="IPR037066">
    <property type="entry name" value="Plug_dom_sf"/>
</dbReference>
<dbReference type="Pfam" id="PF07715">
    <property type="entry name" value="Plug"/>
    <property type="match status" value="1"/>
</dbReference>
<dbReference type="EMBL" id="JAXIVU010000002">
    <property type="protein sequence ID" value="MDY7218490.1"/>
    <property type="molecule type" value="Genomic_DNA"/>
</dbReference>
<feature type="signal peptide" evidence="13">
    <location>
        <begin position="1"/>
        <end position="33"/>
    </location>
</feature>
<evidence type="ECO:0000256" key="6">
    <source>
        <dbReference type="ARBA" id="ARBA00022729"/>
    </source>
</evidence>
<organism evidence="16 17">
    <name type="scientific">Denitrificimonas halotolerans</name>
    <dbReference type="NCBI Taxonomy" id="3098930"/>
    <lineage>
        <taxon>Bacteria</taxon>
        <taxon>Pseudomonadati</taxon>
        <taxon>Pseudomonadota</taxon>
        <taxon>Gammaproteobacteria</taxon>
        <taxon>Pseudomonadales</taxon>
        <taxon>Pseudomonadaceae</taxon>
        <taxon>Denitrificimonas</taxon>
    </lineage>
</organism>
<accession>A0ABU5GQ59</accession>
<evidence type="ECO:0000256" key="7">
    <source>
        <dbReference type="ARBA" id="ARBA00023077"/>
    </source>
</evidence>
<feature type="short sequence motif" description="TonB C-terminal box" evidence="11">
    <location>
        <begin position="676"/>
        <end position="693"/>
    </location>
</feature>
<keyword evidence="8 10" id="KW-0472">Membrane</keyword>
<dbReference type="Proteomes" id="UP001294570">
    <property type="component" value="Unassembled WGS sequence"/>
</dbReference>
<dbReference type="InterPro" id="IPR000531">
    <property type="entry name" value="Beta-barrel_TonB"/>
</dbReference>
<reference evidence="16 17" key="1">
    <citation type="submission" date="2023-12" db="EMBL/GenBank/DDBJ databases">
        <title>Denitrificimonas halotolerans sp. nov.,a novel species isolated from landfill leachate.</title>
        <authorList>
            <person name="Wang S."/>
        </authorList>
    </citation>
    <scope>NUCLEOTIDE SEQUENCE [LARGE SCALE GENOMIC DNA]</scope>
    <source>
        <strain evidence="16 17">JX-1</strain>
    </source>
</reference>
<keyword evidence="5 10" id="KW-0812">Transmembrane</keyword>
<comment type="caution">
    <text evidence="16">The sequence shown here is derived from an EMBL/GenBank/DDBJ whole genome shotgun (WGS) entry which is preliminary data.</text>
</comment>
<evidence type="ECO:0000256" key="3">
    <source>
        <dbReference type="ARBA" id="ARBA00022448"/>
    </source>
</evidence>
<feature type="domain" description="TonB-dependent receptor-like beta-barrel" evidence="14">
    <location>
        <begin position="262"/>
        <end position="648"/>
    </location>
</feature>
<dbReference type="Gene3D" id="2.40.170.20">
    <property type="entry name" value="TonB-dependent receptor, beta-barrel domain"/>
    <property type="match status" value="1"/>
</dbReference>
<name>A0ABU5GQ59_9GAMM</name>
<evidence type="ECO:0000256" key="8">
    <source>
        <dbReference type="ARBA" id="ARBA00023136"/>
    </source>
</evidence>
<comment type="subcellular location">
    <subcellularLocation>
        <location evidence="1 10">Cell outer membrane</location>
        <topology evidence="1 10">Multi-pass membrane protein</topology>
    </subcellularLocation>
</comment>
<dbReference type="InterPro" id="IPR039426">
    <property type="entry name" value="TonB-dep_rcpt-like"/>
</dbReference>
<feature type="chain" id="PRO_5047141090" evidence="13">
    <location>
        <begin position="34"/>
        <end position="693"/>
    </location>
</feature>
<sequence length="693" mass="76857">MDTLPPLRLKKRRILSVSFITTACAVVTPFVFAQDTEDSSLRLPEQTVKAQQQEFEDSPHTHHVDVERLQKTMAKGLRDVFVTEPSVQVGSGSRNGQKIMLRGVEDLNLNIQIDGARQGANTFHHQGRVQVDPYLYKQVSVDTGPAAADVGPGALGGSVRFTTVDAQDLLHPGQTTGARLGAQFEDKTRTHGGVASAYTLLNDSTGLLGYVRTLDSGTSKDGKGKRIQSTDGDNRSYLFKLSMLEKDGHSLRIAAERNTNSGGTLRANMPWQTGNDIQADDDQETFRDTVTVNHRYQPTGQPFVDVETTVYHNVSRLELYRDKGDETYETRSLGGSVRNTSRFALGPIQHALVTGFDHFHDRGSRWDSQDHYDERALNHGVFIQNRMQWGPVRLSVGGRGDFYDTNYANGAGSKGEVYSPNATIEWDPLSAIDLTLFAGYGESARGAKLNQAGWLQKYSSDFRLGKNGHLKPEYAQQRQLGVRWHDMSVLTPGDHLGLSFMMYNTHIRDYQIVPGEGMKGVTDHIRNAPGAVRSHGYELAGHWGLNDVLLSMTYSHNVVRNWNGQPMDTSGESARVGVSTGDRLVLDANWTLTPALNAGYTLVAVKRLNDVPLGRPDKPGYGVHNLRLGWSPLADLDRFQVNFVVENLFDKHYADHVTVRTVQTKNTATAVAGQHYANWEPGRTFKVSADWFF</sequence>
<dbReference type="PANTHER" id="PTHR30069:SF41">
    <property type="entry name" value="HEME_HEMOPEXIN UTILIZATION PROTEIN C"/>
    <property type="match status" value="1"/>
</dbReference>
<gene>
    <name evidence="16" type="ORF">TOI97_02685</name>
</gene>
<evidence type="ECO:0000256" key="9">
    <source>
        <dbReference type="ARBA" id="ARBA00023237"/>
    </source>
</evidence>
<keyword evidence="3 10" id="KW-0813">Transport</keyword>
<dbReference type="PROSITE" id="PS01156">
    <property type="entry name" value="TONB_DEPENDENT_REC_2"/>
    <property type="match status" value="1"/>
</dbReference>
<keyword evidence="7 12" id="KW-0798">TonB box</keyword>
<evidence type="ECO:0000256" key="12">
    <source>
        <dbReference type="RuleBase" id="RU003357"/>
    </source>
</evidence>
<dbReference type="InterPro" id="IPR010917">
    <property type="entry name" value="TonB_rcpt_CS"/>
</dbReference>
<dbReference type="PANTHER" id="PTHR30069">
    <property type="entry name" value="TONB-DEPENDENT OUTER MEMBRANE RECEPTOR"/>
    <property type="match status" value="1"/>
</dbReference>
<evidence type="ECO:0000259" key="14">
    <source>
        <dbReference type="Pfam" id="PF00593"/>
    </source>
</evidence>
<dbReference type="InterPro" id="IPR036942">
    <property type="entry name" value="Beta-barrel_TonB_sf"/>
</dbReference>
<evidence type="ECO:0000259" key="15">
    <source>
        <dbReference type="Pfam" id="PF07715"/>
    </source>
</evidence>
<dbReference type="RefSeq" id="WP_321552586.1">
    <property type="nucleotide sequence ID" value="NZ_JAXIVU010000002.1"/>
</dbReference>
<evidence type="ECO:0000313" key="17">
    <source>
        <dbReference type="Proteomes" id="UP001294570"/>
    </source>
</evidence>
<dbReference type="SUPFAM" id="SSF56935">
    <property type="entry name" value="Porins"/>
    <property type="match status" value="1"/>
</dbReference>
<evidence type="ECO:0000256" key="4">
    <source>
        <dbReference type="ARBA" id="ARBA00022452"/>
    </source>
</evidence>
<feature type="domain" description="TonB-dependent receptor plug" evidence="15">
    <location>
        <begin position="63"/>
        <end position="157"/>
    </location>
</feature>
<proteinExistence type="inferred from homology"/>
<keyword evidence="4 10" id="KW-1134">Transmembrane beta strand</keyword>
<protein>
    <submittedName>
        <fullName evidence="16">TonB-dependent receptor plug domain-containing protein</fullName>
    </submittedName>
</protein>
<dbReference type="PROSITE" id="PS52016">
    <property type="entry name" value="TONB_DEPENDENT_REC_3"/>
    <property type="match status" value="1"/>
</dbReference>
<dbReference type="InterPro" id="IPR012910">
    <property type="entry name" value="Plug_dom"/>
</dbReference>
<evidence type="ECO:0000256" key="2">
    <source>
        <dbReference type="ARBA" id="ARBA00009810"/>
    </source>
</evidence>
<evidence type="ECO:0000256" key="5">
    <source>
        <dbReference type="ARBA" id="ARBA00022692"/>
    </source>
</evidence>
<keyword evidence="17" id="KW-1185">Reference proteome</keyword>
<evidence type="ECO:0000256" key="1">
    <source>
        <dbReference type="ARBA" id="ARBA00004571"/>
    </source>
</evidence>
<evidence type="ECO:0000256" key="13">
    <source>
        <dbReference type="SAM" id="SignalP"/>
    </source>
</evidence>
<dbReference type="Gene3D" id="2.170.130.10">
    <property type="entry name" value="TonB-dependent receptor, plug domain"/>
    <property type="match status" value="1"/>
</dbReference>
<keyword evidence="16" id="KW-0675">Receptor</keyword>
<evidence type="ECO:0000256" key="10">
    <source>
        <dbReference type="PROSITE-ProRule" id="PRU01360"/>
    </source>
</evidence>
<evidence type="ECO:0000256" key="11">
    <source>
        <dbReference type="PROSITE-ProRule" id="PRU10144"/>
    </source>
</evidence>
<dbReference type="Pfam" id="PF00593">
    <property type="entry name" value="TonB_dep_Rec_b-barrel"/>
    <property type="match status" value="1"/>
</dbReference>